<dbReference type="InterPro" id="IPR010419">
    <property type="entry name" value="CO_DH_gsu"/>
</dbReference>
<sequence>MRLENAFEVPVSVKEAWDILLDVPRIAPCLPGTVLDGQDGDAYTGRVKIKIGSITASYTGTATVTVTDEAAHTARITASGKEQRGAGRASAEVEMRLVPLDDGTRVEVATELSITGKAAQFGRGILADVSSRLIDQFAANLAKEITAPGNRARRGPARRAGAEVHRRSGGCVRGGGGAGAVRRARRGHGGPGAHVRPDRRGPPVRPGDRPAAGPSDPRQVTANGGAPRSVLVTGSASGIGAAVAQAFAACGDHVVGVDLTPSPAAHVSVTGDVRDPDVHERAVRAAREAAGGLDVLVPNAGVHDGELGLDTDPAELAERTRRVLEVDVLGYVLALRAGAAELVRARGCVVMTLSDAAHFVGDNHAGIAYTAAKHALVGVLRWAANRLAPDVRVNGVAPGGILTGLRAATGDEVFTDPTAAAADVAALNPLGSVLEAAELAESYLFLASPAARGMTGELLRADGGLSVR</sequence>
<dbReference type="InterPro" id="IPR002347">
    <property type="entry name" value="SDR_fam"/>
</dbReference>
<organism evidence="4 5">
    <name type="scientific">Actinoallomurus oryzae</name>
    <dbReference type="NCBI Taxonomy" id="502180"/>
    <lineage>
        <taxon>Bacteria</taxon>
        <taxon>Bacillati</taxon>
        <taxon>Actinomycetota</taxon>
        <taxon>Actinomycetes</taxon>
        <taxon>Streptosporangiales</taxon>
        <taxon>Thermomonosporaceae</taxon>
        <taxon>Actinoallomurus</taxon>
    </lineage>
</organism>
<dbReference type="PROSITE" id="PS00061">
    <property type="entry name" value="ADH_SHORT"/>
    <property type="match status" value="1"/>
</dbReference>
<dbReference type="EMBL" id="BAABHF010000046">
    <property type="protein sequence ID" value="GAA4512078.1"/>
    <property type="molecule type" value="Genomic_DNA"/>
</dbReference>
<feature type="region of interest" description="Disordered" evidence="3">
    <location>
        <begin position="149"/>
        <end position="228"/>
    </location>
</feature>
<accession>A0ABP8QWR0</accession>
<dbReference type="SUPFAM" id="SSF55961">
    <property type="entry name" value="Bet v1-like"/>
    <property type="match status" value="1"/>
</dbReference>
<proteinExistence type="inferred from homology"/>
<comment type="similarity">
    <text evidence="1">Belongs to the short-chain dehydrogenases/reductases (SDR) family.</text>
</comment>
<dbReference type="Proteomes" id="UP001500503">
    <property type="component" value="Unassembled WGS sequence"/>
</dbReference>
<dbReference type="PANTHER" id="PTHR43008:SF4">
    <property type="entry name" value="CHAIN DEHYDROGENASE, PUTATIVE (AFU_ORTHOLOGUE AFUA_4G08710)-RELATED"/>
    <property type="match status" value="1"/>
</dbReference>
<dbReference type="InterPro" id="IPR020904">
    <property type="entry name" value="Sc_DH/Rdtase_CS"/>
</dbReference>
<dbReference type="PANTHER" id="PTHR43008">
    <property type="entry name" value="BENZIL REDUCTASE"/>
    <property type="match status" value="1"/>
</dbReference>
<evidence type="ECO:0000313" key="5">
    <source>
        <dbReference type="Proteomes" id="UP001500503"/>
    </source>
</evidence>
<evidence type="ECO:0000313" key="4">
    <source>
        <dbReference type="EMBL" id="GAA4512078.1"/>
    </source>
</evidence>
<dbReference type="Pfam" id="PF06240">
    <property type="entry name" value="COXG"/>
    <property type="match status" value="1"/>
</dbReference>
<dbReference type="InterPro" id="IPR023393">
    <property type="entry name" value="START-like_dom_sf"/>
</dbReference>
<dbReference type="Pfam" id="PF13561">
    <property type="entry name" value="adh_short_C2"/>
    <property type="match status" value="1"/>
</dbReference>
<evidence type="ECO:0000256" key="2">
    <source>
        <dbReference type="ARBA" id="ARBA00023002"/>
    </source>
</evidence>
<keyword evidence="5" id="KW-1185">Reference proteome</keyword>
<dbReference type="SUPFAM" id="SSF51735">
    <property type="entry name" value="NAD(P)-binding Rossmann-fold domains"/>
    <property type="match status" value="1"/>
</dbReference>
<dbReference type="InterPro" id="IPR036291">
    <property type="entry name" value="NAD(P)-bd_dom_sf"/>
</dbReference>
<protein>
    <submittedName>
        <fullName evidence="4">Uncharacterized protein</fullName>
    </submittedName>
</protein>
<evidence type="ECO:0000256" key="1">
    <source>
        <dbReference type="ARBA" id="ARBA00006484"/>
    </source>
</evidence>
<gene>
    <name evidence="4" type="ORF">GCM10023191_077190</name>
</gene>
<dbReference type="RefSeq" id="WP_345472473.1">
    <property type="nucleotide sequence ID" value="NZ_BAABHF010000046.1"/>
</dbReference>
<evidence type="ECO:0000256" key="3">
    <source>
        <dbReference type="SAM" id="MobiDB-lite"/>
    </source>
</evidence>
<reference evidence="5" key="1">
    <citation type="journal article" date="2019" name="Int. J. Syst. Evol. Microbiol.">
        <title>The Global Catalogue of Microorganisms (GCM) 10K type strain sequencing project: providing services to taxonomists for standard genome sequencing and annotation.</title>
        <authorList>
            <consortium name="The Broad Institute Genomics Platform"/>
            <consortium name="The Broad Institute Genome Sequencing Center for Infectious Disease"/>
            <person name="Wu L."/>
            <person name="Ma J."/>
        </authorList>
    </citation>
    <scope>NUCLEOTIDE SEQUENCE [LARGE SCALE GENOMIC DNA]</scope>
    <source>
        <strain evidence="5">JCM 17933</strain>
    </source>
</reference>
<dbReference type="Gene3D" id="3.40.50.720">
    <property type="entry name" value="NAD(P)-binding Rossmann-like Domain"/>
    <property type="match status" value="1"/>
</dbReference>
<dbReference type="Gene3D" id="3.30.530.20">
    <property type="match status" value="1"/>
</dbReference>
<dbReference type="PRINTS" id="PR00081">
    <property type="entry name" value="GDHRDH"/>
</dbReference>
<comment type="caution">
    <text evidence="4">The sequence shown here is derived from an EMBL/GenBank/DDBJ whole genome shotgun (WGS) entry which is preliminary data.</text>
</comment>
<name>A0ABP8QWR0_9ACTN</name>
<keyword evidence="2" id="KW-0560">Oxidoreductase</keyword>
<dbReference type="CDD" id="cd07823">
    <property type="entry name" value="SRPBCC_5"/>
    <property type="match status" value="1"/>
</dbReference>